<dbReference type="NCBIfam" id="NF003952">
    <property type="entry name" value="PRK05450.1-5"/>
    <property type="match status" value="1"/>
</dbReference>
<dbReference type="CDD" id="cd02517">
    <property type="entry name" value="CMP-KDO-Synthetase"/>
    <property type="match status" value="1"/>
</dbReference>
<dbReference type="InterPro" id="IPR029044">
    <property type="entry name" value="Nucleotide-diphossugar_trans"/>
</dbReference>
<reference evidence="5 6" key="1">
    <citation type="submission" date="2022-01" db="EMBL/GenBank/DDBJ databases">
        <title>Whole genome-based taxonomy of the Shewanellaceae.</title>
        <authorList>
            <person name="Martin-Rodriguez A.J."/>
        </authorList>
    </citation>
    <scope>NUCLEOTIDE SEQUENCE [LARGE SCALE GENOMIC DNA]</scope>
    <source>
        <strain evidence="5 6">DSM 17177</strain>
    </source>
</reference>
<comment type="subcellular location">
    <subcellularLocation>
        <location evidence="4">Cytoplasm</location>
    </subcellularLocation>
</comment>
<keyword evidence="1 4" id="KW-0808">Transferase</keyword>
<dbReference type="Pfam" id="PF02348">
    <property type="entry name" value="CTP_transf_3"/>
    <property type="match status" value="1"/>
</dbReference>
<keyword evidence="2 4" id="KW-0548">Nucleotidyltransferase</keyword>
<comment type="function">
    <text evidence="4">Activates KDO8N (a required 8-carbon sugar) for incorporation into bacterial lipopolysaccharide in the Shewanella genus.</text>
</comment>
<evidence type="ECO:0000313" key="5">
    <source>
        <dbReference type="EMBL" id="MCL1126847.1"/>
    </source>
</evidence>
<keyword evidence="4" id="KW-0963">Cytoplasm</keyword>
<dbReference type="RefSeq" id="WP_248942257.1">
    <property type="nucleotide sequence ID" value="NZ_JAKIKS010000110.1"/>
</dbReference>
<dbReference type="EC" id="2.7.7.90" evidence="4"/>
<evidence type="ECO:0000256" key="1">
    <source>
        <dbReference type="ARBA" id="ARBA00022679"/>
    </source>
</evidence>
<accession>A0ABT0LGL5</accession>
<dbReference type="EMBL" id="JAKIKS010000110">
    <property type="protein sequence ID" value="MCL1126847.1"/>
    <property type="molecule type" value="Genomic_DNA"/>
</dbReference>
<comment type="caution">
    <text evidence="5">The sequence shown here is derived from an EMBL/GenBank/DDBJ whole genome shotgun (WGS) entry which is preliminary data.</text>
</comment>
<gene>
    <name evidence="4 5" type="primary">kdsB</name>
    <name evidence="5" type="ORF">L2764_20760</name>
</gene>
<dbReference type="HAMAP" id="MF_00057">
    <property type="entry name" value="KdsB"/>
    <property type="match status" value="1"/>
</dbReference>
<evidence type="ECO:0000256" key="3">
    <source>
        <dbReference type="ARBA" id="ARBA00022985"/>
    </source>
</evidence>
<proteinExistence type="inferred from homology"/>
<organism evidence="5 6">
    <name type="scientific">Shewanella surugensis</name>
    <dbReference type="NCBI Taxonomy" id="212020"/>
    <lineage>
        <taxon>Bacteria</taxon>
        <taxon>Pseudomonadati</taxon>
        <taxon>Pseudomonadota</taxon>
        <taxon>Gammaproteobacteria</taxon>
        <taxon>Alteromonadales</taxon>
        <taxon>Shewanellaceae</taxon>
        <taxon>Shewanella</taxon>
    </lineage>
</organism>
<dbReference type="Proteomes" id="UP001203423">
    <property type="component" value="Unassembled WGS sequence"/>
</dbReference>
<name>A0ABT0LGL5_9GAMM</name>
<dbReference type="NCBIfam" id="TIGR00466">
    <property type="entry name" value="kdsB"/>
    <property type="match status" value="1"/>
</dbReference>
<dbReference type="Gene3D" id="3.90.550.10">
    <property type="entry name" value="Spore Coat Polysaccharide Biosynthesis Protein SpsA, Chain A"/>
    <property type="match status" value="1"/>
</dbReference>
<evidence type="ECO:0000256" key="2">
    <source>
        <dbReference type="ARBA" id="ARBA00022695"/>
    </source>
</evidence>
<keyword evidence="6" id="KW-1185">Reference proteome</keyword>
<evidence type="ECO:0000313" key="6">
    <source>
        <dbReference type="Proteomes" id="UP001203423"/>
    </source>
</evidence>
<dbReference type="InterPro" id="IPR004528">
    <property type="entry name" value="KdsB"/>
</dbReference>
<sequence>MHYKIVIPTRMTSTRLPGKALASIEGKPLIWHVYQRALETGINPKNIIIATDSPQIKHQAERFGAKVVMTSTTHPSGTDRIAEVVTQLEWDNSTVIVNLQGDEPLIPAKALKLVAYSLLKQPQAGMATLSTPFQSLDEIYNPNCVKVICNEFSHAIYFSRALLPYPREGITFADLQSNHTPFRRHIGVYAYRADIIKQLHTLPSCPLEHYERLEQLRALFYGITIQVTEISSPLIHGIDTPEDLIRIRKLFANQAQIVT</sequence>
<keyword evidence="3 4" id="KW-0448">Lipopolysaccharide biosynthesis</keyword>
<dbReference type="PANTHER" id="PTHR42866">
    <property type="entry name" value="3-DEOXY-MANNO-OCTULOSONATE CYTIDYLYLTRANSFERASE"/>
    <property type="match status" value="1"/>
</dbReference>
<protein>
    <recommendedName>
        <fullName evidence="4">8-amino-3,8-dideoxy-manno-octulosonate cytidylyltransferase</fullName>
        <ecNumber evidence="4">2.7.7.90</ecNumber>
    </recommendedName>
    <alternativeName>
        <fullName evidence="4">CMP-8-amino-3,8-dideoxy-manno-octulosonate synthase</fullName>
    </alternativeName>
</protein>
<comment type="similarity">
    <text evidence="4">Belongs to the KdsB family.</text>
</comment>
<evidence type="ECO:0000256" key="4">
    <source>
        <dbReference type="HAMAP-Rule" id="MF_00057"/>
    </source>
</evidence>
<dbReference type="NCBIfam" id="NF009905">
    <property type="entry name" value="PRK13368.1"/>
    <property type="match status" value="1"/>
</dbReference>
<dbReference type="PANTHER" id="PTHR42866:SF2">
    <property type="entry name" value="3-DEOXY-MANNO-OCTULOSONATE CYTIDYLYLTRANSFERASE, MITOCHONDRIAL"/>
    <property type="match status" value="1"/>
</dbReference>
<comment type="catalytic activity">
    <reaction evidence="4">
        <text>8-amino-3,8-dideoxy-alpha-D-manno-octulosonate + CTP = CMP-8-amino-3,8-dideoxy-alpha-D-manno-oct-2-ulosonate + diphosphate</text>
        <dbReference type="Rhea" id="RHEA:49284"/>
        <dbReference type="ChEBI" id="CHEBI:33019"/>
        <dbReference type="ChEBI" id="CHEBI:37563"/>
        <dbReference type="ChEBI" id="CHEBI:87091"/>
        <dbReference type="ChEBI" id="CHEBI:91089"/>
        <dbReference type="EC" id="2.7.7.90"/>
    </reaction>
</comment>
<dbReference type="InterPro" id="IPR003329">
    <property type="entry name" value="Cytidylyl_trans"/>
</dbReference>
<dbReference type="GO" id="GO:0008690">
    <property type="term" value="F:3-deoxy-manno-octulosonate cytidylyltransferase activity"/>
    <property type="evidence" value="ECO:0007669"/>
    <property type="project" value="UniProtKB-EC"/>
</dbReference>
<dbReference type="SUPFAM" id="SSF53448">
    <property type="entry name" value="Nucleotide-diphospho-sugar transferases"/>
    <property type="match status" value="1"/>
</dbReference>